<dbReference type="GO" id="GO:0004842">
    <property type="term" value="F:ubiquitin-protein transferase activity"/>
    <property type="evidence" value="ECO:0007669"/>
    <property type="project" value="TreeGrafter"/>
</dbReference>
<feature type="repeat" description="ANK" evidence="6">
    <location>
        <begin position="189"/>
        <end position="218"/>
    </location>
</feature>
<dbReference type="AlphaFoldDB" id="A0A1W4X341"/>
<dbReference type="InterPro" id="IPR013083">
    <property type="entry name" value="Znf_RING/FYVE/PHD"/>
</dbReference>
<evidence type="ECO:0000256" key="1">
    <source>
        <dbReference type="ARBA" id="ARBA00022723"/>
    </source>
</evidence>
<dbReference type="SUPFAM" id="SSF57850">
    <property type="entry name" value="RING/U-box"/>
    <property type="match status" value="1"/>
</dbReference>
<gene>
    <name evidence="10" type="primary">LOC108738027</name>
</gene>
<evidence type="ECO:0000256" key="6">
    <source>
        <dbReference type="PROSITE-ProRule" id="PRU00023"/>
    </source>
</evidence>
<keyword evidence="9" id="KW-1185">Reference proteome</keyword>
<dbReference type="Gene3D" id="3.30.40.10">
    <property type="entry name" value="Zinc/RING finger domain, C3HC4 (zinc finger)"/>
    <property type="match status" value="1"/>
</dbReference>
<protein>
    <submittedName>
        <fullName evidence="10">BRCA1-associated RING domain protein 1-like</fullName>
    </submittedName>
</protein>
<sequence>MDTFEEQILDLTEELKFQLTCNTCYDVSKTFVLPCNHSFCENCLNKMKYCCSECKQPFSAQDAEEDSFSNGVLEHLEAIKGILSECSDTVNESQWKKIKLPCELSGYKLVLRFEIKKNHKGETPLHIACKKNNVEYVSRIINNGVDINTKDYAGWTPLHEAVVGKSIQCANSLLEAGALPSVPGEWYITPLHKAVSINNKEMIELLLLHGADPQAVDYSGKTPIDWCTSKETVSILENRTQKLTIPRRLYLYPWPQVFLDKRIDNKFSETLDVHYKDLDALKKGQITHYVITNRESEDPKINLFHLALAIVQGASVVTEKWLTDFLLTQNDYLGFGYIVKEREDTIKRSVINRIKCNPKLFDGINFSFGVSNKSHKIMNINFSKDDLIALATIGGGKILTREPALRTVENQFNYPFHVNKSSEFAGCCNFIIYDESSPPQLLYNMKELKHKSSTWLIECIMSFSIVS</sequence>
<dbReference type="Gene3D" id="1.25.40.20">
    <property type="entry name" value="Ankyrin repeat-containing domain"/>
    <property type="match status" value="1"/>
</dbReference>
<organism evidence="9 10">
    <name type="scientific">Agrilus planipennis</name>
    <name type="common">Emerald ash borer</name>
    <name type="synonym">Agrilus marcopoli</name>
    <dbReference type="NCBI Taxonomy" id="224129"/>
    <lineage>
        <taxon>Eukaryota</taxon>
        <taxon>Metazoa</taxon>
        <taxon>Ecdysozoa</taxon>
        <taxon>Arthropoda</taxon>
        <taxon>Hexapoda</taxon>
        <taxon>Insecta</taxon>
        <taxon>Pterygota</taxon>
        <taxon>Neoptera</taxon>
        <taxon>Endopterygota</taxon>
        <taxon>Coleoptera</taxon>
        <taxon>Polyphaga</taxon>
        <taxon>Elateriformia</taxon>
        <taxon>Buprestoidea</taxon>
        <taxon>Buprestidae</taxon>
        <taxon>Agrilinae</taxon>
        <taxon>Agrilus</taxon>
    </lineage>
</organism>
<keyword evidence="5 6" id="KW-0040">ANK repeat</keyword>
<dbReference type="GeneID" id="108738027"/>
<dbReference type="InParanoid" id="A0A1W4X341"/>
<dbReference type="PROSITE" id="PS50089">
    <property type="entry name" value="ZF_RING_2"/>
    <property type="match status" value="1"/>
</dbReference>
<evidence type="ECO:0000259" key="8">
    <source>
        <dbReference type="PROSITE" id="PS50089"/>
    </source>
</evidence>
<dbReference type="PROSITE" id="PS50088">
    <property type="entry name" value="ANK_REPEAT"/>
    <property type="match status" value="3"/>
</dbReference>
<feature type="domain" description="RING-type" evidence="8">
    <location>
        <begin position="21"/>
        <end position="55"/>
    </location>
</feature>
<dbReference type="InterPro" id="IPR036420">
    <property type="entry name" value="BRCT_dom_sf"/>
</dbReference>
<feature type="repeat" description="ANK" evidence="6">
    <location>
        <begin position="120"/>
        <end position="152"/>
    </location>
</feature>
<evidence type="ECO:0000313" key="10">
    <source>
        <dbReference type="RefSeq" id="XP_018326740.1"/>
    </source>
</evidence>
<dbReference type="Pfam" id="PF00023">
    <property type="entry name" value="Ank"/>
    <property type="match status" value="1"/>
</dbReference>
<dbReference type="PROSITE" id="PS00518">
    <property type="entry name" value="ZF_RING_1"/>
    <property type="match status" value="1"/>
</dbReference>
<keyword evidence="2" id="KW-0677">Repeat</keyword>
<dbReference type="GO" id="GO:0085020">
    <property type="term" value="P:protein K6-linked ubiquitination"/>
    <property type="evidence" value="ECO:0007669"/>
    <property type="project" value="TreeGrafter"/>
</dbReference>
<dbReference type="PANTHER" id="PTHR24171:SF8">
    <property type="entry name" value="BRCA1-ASSOCIATED RING DOMAIN PROTEIN 1"/>
    <property type="match status" value="1"/>
</dbReference>
<dbReference type="SMART" id="SM00248">
    <property type="entry name" value="ANK"/>
    <property type="match status" value="3"/>
</dbReference>
<dbReference type="STRING" id="224129.A0A1W4X341"/>
<name>A0A1W4X341_AGRPL</name>
<dbReference type="OrthoDB" id="2384350at2759"/>
<dbReference type="PANTHER" id="PTHR24171">
    <property type="entry name" value="ANKYRIN REPEAT DOMAIN-CONTAINING PROTEIN 39-RELATED"/>
    <property type="match status" value="1"/>
</dbReference>
<dbReference type="KEGG" id="apln:108738027"/>
<accession>A0A1W4X341</accession>
<evidence type="ECO:0000256" key="7">
    <source>
        <dbReference type="PROSITE-ProRule" id="PRU00175"/>
    </source>
</evidence>
<dbReference type="InterPro" id="IPR001841">
    <property type="entry name" value="Znf_RING"/>
</dbReference>
<evidence type="ECO:0000256" key="2">
    <source>
        <dbReference type="ARBA" id="ARBA00022737"/>
    </source>
</evidence>
<dbReference type="RefSeq" id="XP_018326740.1">
    <property type="nucleotide sequence ID" value="XM_018471238.2"/>
</dbReference>
<evidence type="ECO:0000256" key="3">
    <source>
        <dbReference type="ARBA" id="ARBA00022771"/>
    </source>
</evidence>
<dbReference type="SUPFAM" id="SSF48403">
    <property type="entry name" value="Ankyrin repeat"/>
    <property type="match status" value="1"/>
</dbReference>
<reference evidence="10" key="1">
    <citation type="submission" date="2025-08" db="UniProtKB">
        <authorList>
            <consortium name="RefSeq"/>
        </authorList>
    </citation>
    <scope>IDENTIFICATION</scope>
    <source>
        <tissue evidence="10">Entire body</tissue>
    </source>
</reference>
<keyword evidence="4" id="KW-0862">Zinc</keyword>
<dbReference type="Gene3D" id="3.40.50.10190">
    <property type="entry name" value="BRCT domain"/>
    <property type="match status" value="1"/>
</dbReference>
<dbReference type="PRINTS" id="PR01415">
    <property type="entry name" value="ANKYRIN"/>
</dbReference>
<keyword evidence="1" id="KW-0479">Metal-binding</keyword>
<feature type="repeat" description="ANK" evidence="6">
    <location>
        <begin position="153"/>
        <end position="185"/>
    </location>
</feature>
<evidence type="ECO:0000256" key="4">
    <source>
        <dbReference type="ARBA" id="ARBA00022833"/>
    </source>
</evidence>
<dbReference type="Pfam" id="PF12796">
    <property type="entry name" value="Ank_2"/>
    <property type="match status" value="1"/>
</dbReference>
<dbReference type="PROSITE" id="PS50297">
    <property type="entry name" value="ANK_REP_REGION"/>
    <property type="match status" value="3"/>
</dbReference>
<dbReference type="GO" id="GO:0031436">
    <property type="term" value="C:BRCA1-BARD1 complex"/>
    <property type="evidence" value="ECO:0007669"/>
    <property type="project" value="TreeGrafter"/>
</dbReference>
<proteinExistence type="predicted"/>
<dbReference type="InterPro" id="IPR017907">
    <property type="entry name" value="Znf_RING_CS"/>
</dbReference>
<keyword evidence="3 7" id="KW-0863">Zinc-finger</keyword>
<dbReference type="GO" id="GO:0008270">
    <property type="term" value="F:zinc ion binding"/>
    <property type="evidence" value="ECO:0007669"/>
    <property type="project" value="UniProtKB-KW"/>
</dbReference>
<dbReference type="Proteomes" id="UP000192223">
    <property type="component" value="Unplaced"/>
</dbReference>
<evidence type="ECO:0000256" key="5">
    <source>
        <dbReference type="ARBA" id="ARBA00023043"/>
    </source>
</evidence>
<dbReference type="InterPro" id="IPR036770">
    <property type="entry name" value="Ankyrin_rpt-contain_sf"/>
</dbReference>
<dbReference type="GO" id="GO:0070531">
    <property type="term" value="C:BRCA1-A complex"/>
    <property type="evidence" value="ECO:0007669"/>
    <property type="project" value="TreeGrafter"/>
</dbReference>
<dbReference type="InterPro" id="IPR002110">
    <property type="entry name" value="Ankyrin_rpt"/>
</dbReference>
<evidence type="ECO:0000313" key="9">
    <source>
        <dbReference type="Proteomes" id="UP000192223"/>
    </source>
</evidence>
<dbReference type="SMART" id="SM00184">
    <property type="entry name" value="RING"/>
    <property type="match status" value="1"/>
</dbReference>